<dbReference type="EMBL" id="LS992241">
    <property type="protein sequence ID" value="SYX85827.1"/>
    <property type="molecule type" value="Genomic_DNA"/>
</dbReference>
<dbReference type="Proteomes" id="UP000304148">
    <property type="component" value="Chromosome"/>
</dbReference>
<sequence>MMNEQQWQDLQHRAAALIEAHNKDCSPLIKEMVEEIKELQAENDRLRKALSSARKQNGGHNHMSTKLKDALYE</sequence>
<gene>
    <name evidence="2" type="ORF">PBLR_14249</name>
</gene>
<accession>A0A383RFF4</accession>
<evidence type="ECO:0000256" key="1">
    <source>
        <dbReference type="SAM" id="MobiDB-lite"/>
    </source>
</evidence>
<reference evidence="3" key="1">
    <citation type="submission" date="2018-08" db="EMBL/GenBank/DDBJ databases">
        <authorList>
            <person name="Chevrot R."/>
        </authorList>
    </citation>
    <scope>NUCLEOTIDE SEQUENCE [LARGE SCALE GENOMIC DNA]</scope>
</reference>
<feature type="compositionally biased region" description="Polar residues" evidence="1">
    <location>
        <begin position="53"/>
        <end position="64"/>
    </location>
</feature>
<evidence type="ECO:0000313" key="2">
    <source>
        <dbReference type="EMBL" id="SYX85827.1"/>
    </source>
</evidence>
<organism evidence="2 3">
    <name type="scientific">Paenibacillus alvei</name>
    <name type="common">Bacillus alvei</name>
    <dbReference type="NCBI Taxonomy" id="44250"/>
    <lineage>
        <taxon>Bacteria</taxon>
        <taxon>Bacillati</taxon>
        <taxon>Bacillota</taxon>
        <taxon>Bacilli</taxon>
        <taxon>Bacillales</taxon>
        <taxon>Paenibacillaceae</taxon>
        <taxon>Paenibacillus</taxon>
    </lineage>
</organism>
<name>A0A383RFF4_PAEAL</name>
<feature type="region of interest" description="Disordered" evidence="1">
    <location>
        <begin position="50"/>
        <end position="73"/>
    </location>
</feature>
<protein>
    <submittedName>
        <fullName evidence="2">Uncharacterized protein</fullName>
    </submittedName>
</protein>
<dbReference type="AlphaFoldDB" id="A0A383RFF4"/>
<evidence type="ECO:0000313" key="3">
    <source>
        <dbReference type="Proteomes" id="UP000304148"/>
    </source>
</evidence>
<proteinExistence type="predicted"/>